<keyword evidence="5" id="KW-1185">Reference proteome</keyword>
<dbReference type="GO" id="GO:0006886">
    <property type="term" value="P:intracellular protein transport"/>
    <property type="evidence" value="ECO:0007669"/>
    <property type="project" value="TreeGrafter"/>
</dbReference>
<dbReference type="Proteomes" id="UP000019132">
    <property type="component" value="Unassembled WGS sequence"/>
</dbReference>
<dbReference type="InterPro" id="IPR045242">
    <property type="entry name" value="Syntaxin"/>
</dbReference>
<dbReference type="STRING" id="431595.K3WT26"/>
<dbReference type="OMA" id="INDAHTH"/>
<dbReference type="GO" id="GO:0005484">
    <property type="term" value="F:SNAP receptor activity"/>
    <property type="evidence" value="ECO:0007669"/>
    <property type="project" value="TreeGrafter"/>
</dbReference>
<dbReference type="InParanoid" id="K3WT26"/>
<comment type="similarity">
    <text evidence="1">Belongs to the syntaxin family.</text>
</comment>
<evidence type="ECO:0000256" key="1">
    <source>
        <dbReference type="ARBA" id="ARBA00009063"/>
    </source>
</evidence>
<dbReference type="GO" id="GO:0006906">
    <property type="term" value="P:vesicle fusion"/>
    <property type="evidence" value="ECO:0007669"/>
    <property type="project" value="TreeGrafter"/>
</dbReference>
<dbReference type="GO" id="GO:0031201">
    <property type="term" value="C:SNARE complex"/>
    <property type="evidence" value="ECO:0007669"/>
    <property type="project" value="TreeGrafter"/>
</dbReference>
<feature type="region of interest" description="Disordered" evidence="2">
    <location>
        <begin position="246"/>
        <end position="265"/>
    </location>
</feature>
<accession>K3WT26</accession>
<dbReference type="PANTHER" id="PTHR19957:SF38">
    <property type="entry name" value="LD27581P"/>
    <property type="match status" value="1"/>
</dbReference>
<dbReference type="CDD" id="cd15840">
    <property type="entry name" value="SNARE_Qa"/>
    <property type="match status" value="1"/>
</dbReference>
<dbReference type="InterPro" id="IPR010989">
    <property type="entry name" value="SNARE"/>
</dbReference>
<evidence type="ECO:0000313" key="4">
    <source>
        <dbReference type="EnsemblProtists" id="PYU1_T008120"/>
    </source>
</evidence>
<dbReference type="Gene3D" id="1.20.5.110">
    <property type="match status" value="1"/>
</dbReference>
<dbReference type="InterPro" id="IPR000727">
    <property type="entry name" value="T_SNARE_dom"/>
</dbReference>
<dbReference type="GO" id="GO:0012505">
    <property type="term" value="C:endomembrane system"/>
    <property type="evidence" value="ECO:0007669"/>
    <property type="project" value="TreeGrafter"/>
</dbReference>
<dbReference type="GO" id="GO:0000149">
    <property type="term" value="F:SNARE binding"/>
    <property type="evidence" value="ECO:0007669"/>
    <property type="project" value="TreeGrafter"/>
</dbReference>
<evidence type="ECO:0000256" key="2">
    <source>
        <dbReference type="SAM" id="MobiDB-lite"/>
    </source>
</evidence>
<dbReference type="eggNOG" id="KOG0811">
    <property type="taxonomic scope" value="Eukaryota"/>
</dbReference>
<dbReference type="AlphaFoldDB" id="K3WT26"/>
<dbReference type="FunFam" id="1.20.5.110:FF:000110">
    <property type="entry name" value="Sulfate permease family"/>
    <property type="match status" value="1"/>
</dbReference>
<proteinExistence type="inferred from homology"/>
<dbReference type="EnsemblProtists" id="PYU1_T008120">
    <property type="protein sequence ID" value="PYU1_T008120"/>
    <property type="gene ID" value="PYU1_G008104"/>
</dbReference>
<name>K3WT26_GLOUD</name>
<reference evidence="4" key="3">
    <citation type="submission" date="2015-02" db="UniProtKB">
        <authorList>
            <consortium name="EnsemblProtists"/>
        </authorList>
    </citation>
    <scope>IDENTIFICATION</scope>
    <source>
        <strain evidence="4">DAOM BR144</strain>
    </source>
</reference>
<dbReference type="HOGENOM" id="CLU_080860_0_0_1"/>
<protein>
    <recommendedName>
        <fullName evidence="3">t-SNARE coiled-coil homology domain-containing protein</fullName>
    </recommendedName>
</protein>
<dbReference type="SMART" id="SM00397">
    <property type="entry name" value="t_SNARE"/>
    <property type="match status" value="1"/>
</dbReference>
<dbReference type="EMBL" id="GL376619">
    <property type="status" value="NOT_ANNOTATED_CDS"/>
    <property type="molecule type" value="Genomic_DNA"/>
</dbReference>
<reference evidence="5" key="2">
    <citation type="submission" date="2010-04" db="EMBL/GenBank/DDBJ databases">
        <authorList>
            <person name="Buell R."/>
            <person name="Hamilton J."/>
            <person name="Hostetler J."/>
        </authorList>
    </citation>
    <scope>NUCLEOTIDE SEQUENCE [LARGE SCALE GENOMIC DNA]</scope>
    <source>
        <strain evidence="5">DAOM:BR144</strain>
    </source>
</reference>
<sequence>MSFADFAGTTQRGSAAGVGGYRNGGASALAVAAPGPGAAISATSKKAIDGATLKLEQFNRQVLAIKRAANTFGNNKKTASSNALDDDLNDRIRFACLLQEEIAKALRMIPQEPANSLIQKKLCKDFEAISNQLETAVVKISTQEQAIQSALVAASQDNGKSGRIVAEHQGQVIEFEELENEIAHNEALIEEREKDIEKIHQSVAQVNEIFRDLAAIVSEQQTAIDDIETHVHESLEQTQHGLEEVKKAKNGDISLKDATSERRNADKNVTNILHMSRHPLVNDLMRQLQAAMRSSSECSN</sequence>
<organism evidence="4 5">
    <name type="scientific">Globisporangium ultimum (strain ATCC 200006 / CBS 805.95 / DAOM BR144)</name>
    <name type="common">Pythium ultimum</name>
    <dbReference type="NCBI Taxonomy" id="431595"/>
    <lineage>
        <taxon>Eukaryota</taxon>
        <taxon>Sar</taxon>
        <taxon>Stramenopiles</taxon>
        <taxon>Oomycota</taxon>
        <taxon>Peronosporomycetes</taxon>
        <taxon>Pythiales</taxon>
        <taxon>Pythiaceae</taxon>
        <taxon>Globisporangium</taxon>
    </lineage>
</organism>
<dbReference type="SUPFAM" id="SSF47661">
    <property type="entry name" value="t-snare proteins"/>
    <property type="match status" value="1"/>
</dbReference>
<feature type="domain" description="T-SNARE coiled-coil homology" evidence="3">
    <location>
        <begin position="186"/>
        <end position="248"/>
    </location>
</feature>
<dbReference type="GO" id="GO:0048278">
    <property type="term" value="P:vesicle docking"/>
    <property type="evidence" value="ECO:0007669"/>
    <property type="project" value="TreeGrafter"/>
</dbReference>
<dbReference type="VEuPathDB" id="FungiDB:PYU1_G008104"/>
<dbReference type="PROSITE" id="PS50192">
    <property type="entry name" value="T_SNARE"/>
    <property type="match status" value="1"/>
</dbReference>
<evidence type="ECO:0000313" key="5">
    <source>
        <dbReference type="Proteomes" id="UP000019132"/>
    </source>
</evidence>
<dbReference type="PANTHER" id="PTHR19957">
    <property type="entry name" value="SYNTAXIN"/>
    <property type="match status" value="1"/>
</dbReference>
<evidence type="ECO:0000259" key="3">
    <source>
        <dbReference type="PROSITE" id="PS50192"/>
    </source>
</evidence>
<reference evidence="5" key="1">
    <citation type="journal article" date="2010" name="Genome Biol.">
        <title>Genome sequence of the necrotrophic plant pathogen Pythium ultimum reveals original pathogenicity mechanisms and effector repertoire.</title>
        <authorList>
            <person name="Levesque C.A."/>
            <person name="Brouwer H."/>
            <person name="Cano L."/>
            <person name="Hamilton J.P."/>
            <person name="Holt C."/>
            <person name="Huitema E."/>
            <person name="Raffaele S."/>
            <person name="Robideau G.P."/>
            <person name="Thines M."/>
            <person name="Win J."/>
            <person name="Zerillo M.M."/>
            <person name="Beakes G.W."/>
            <person name="Boore J.L."/>
            <person name="Busam D."/>
            <person name="Dumas B."/>
            <person name="Ferriera S."/>
            <person name="Fuerstenberg S.I."/>
            <person name="Gachon C.M."/>
            <person name="Gaulin E."/>
            <person name="Govers F."/>
            <person name="Grenville-Briggs L."/>
            <person name="Horner N."/>
            <person name="Hostetler J."/>
            <person name="Jiang R.H."/>
            <person name="Johnson J."/>
            <person name="Krajaejun T."/>
            <person name="Lin H."/>
            <person name="Meijer H.J."/>
            <person name="Moore B."/>
            <person name="Morris P."/>
            <person name="Phuntmart V."/>
            <person name="Puiu D."/>
            <person name="Shetty J."/>
            <person name="Stajich J.E."/>
            <person name="Tripathy S."/>
            <person name="Wawra S."/>
            <person name="van West P."/>
            <person name="Whitty B.R."/>
            <person name="Coutinho P.M."/>
            <person name="Henrissat B."/>
            <person name="Martin F."/>
            <person name="Thomas P.D."/>
            <person name="Tyler B.M."/>
            <person name="De Vries R.P."/>
            <person name="Kamoun S."/>
            <person name="Yandell M."/>
            <person name="Tisserat N."/>
            <person name="Buell C.R."/>
        </authorList>
    </citation>
    <scope>NUCLEOTIDE SEQUENCE</scope>
    <source>
        <strain evidence="5">DAOM:BR144</strain>
    </source>
</reference>